<dbReference type="Proteomes" id="UP000195607">
    <property type="component" value="Chromosome I"/>
</dbReference>
<protein>
    <submittedName>
        <fullName evidence="2">Multipass membrane protein</fullName>
    </submittedName>
</protein>
<feature type="transmembrane region" description="Helical" evidence="1">
    <location>
        <begin position="103"/>
        <end position="127"/>
    </location>
</feature>
<gene>
    <name evidence="3" type="ORF">CPM_0637</name>
    <name evidence="2" type="ORF">CSP5_0659</name>
</gene>
<reference evidence="3" key="3">
    <citation type="submission" date="2016-06" db="EMBL/GenBank/DDBJ databases">
        <authorList>
            <person name="Olsen C.W."/>
            <person name="Carey S."/>
            <person name="Hinshaw L."/>
            <person name="Karasin A.I."/>
        </authorList>
    </citation>
    <scope>NUCLEOTIDE SEQUENCE [LARGE SCALE GENOMIC DNA]</scope>
    <source>
        <strain evidence="3">PM4</strain>
    </source>
</reference>
<feature type="transmembrane region" description="Helical" evidence="1">
    <location>
        <begin position="133"/>
        <end position="153"/>
    </location>
</feature>
<dbReference type="EMBL" id="LT719092">
    <property type="protein sequence ID" value="SJK84506.1"/>
    <property type="molecule type" value="Genomic_DNA"/>
</dbReference>
<dbReference type="KEGG" id="cdiv:CPM_0637"/>
<dbReference type="GeneID" id="41587941"/>
<evidence type="ECO:0000313" key="4">
    <source>
        <dbReference type="Proteomes" id="UP000187822"/>
    </source>
</evidence>
<dbReference type="Proteomes" id="UP000187822">
    <property type="component" value="Chromosome I"/>
</dbReference>
<evidence type="ECO:0000313" key="2">
    <source>
        <dbReference type="EMBL" id="SIM50842.1"/>
    </source>
</evidence>
<evidence type="ECO:0000256" key="1">
    <source>
        <dbReference type="SAM" id="Phobius"/>
    </source>
</evidence>
<name>A0A1N5TQR6_9ARCH</name>
<dbReference type="AlphaFoldDB" id="A0A1N5TQR6"/>
<keyword evidence="1" id="KW-1133">Transmembrane helix</keyword>
<evidence type="ECO:0000313" key="3">
    <source>
        <dbReference type="EMBL" id="SJK84506.1"/>
    </source>
</evidence>
<accession>A0A1N5TQR6</accession>
<keyword evidence="4" id="KW-1185">Reference proteome</keyword>
<organism evidence="2 5">
    <name type="scientific">Cuniculiplasma divulgatum</name>
    <dbReference type="NCBI Taxonomy" id="1673428"/>
    <lineage>
        <taxon>Archaea</taxon>
        <taxon>Methanobacteriati</taxon>
        <taxon>Thermoplasmatota</taxon>
        <taxon>Thermoplasmata</taxon>
        <taxon>Thermoplasmatales</taxon>
        <taxon>Cuniculiplasmataceae</taxon>
        <taxon>Cuniculiplasma</taxon>
    </lineage>
</organism>
<keyword evidence="1" id="KW-0472">Membrane</keyword>
<evidence type="ECO:0000313" key="5">
    <source>
        <dbReference type="Proteomes" id="UP000195607"/>
    </source>
</evidence>
<dbReference type="RefSeq" id="WP_077076039.1">
    <property type="nucleotide sequence ID" value="NZ_LT671858.1"/>
</dbReference>
<keyword evidence="1" id="KW-0812">Transmembrane</keyword>
<reference evidence="2 5" key="1">
    <citation type="submission" date="2016-04" db="EMBL/GenBank/DDBJ databases">
        <authorList>
            <person name="Evans L.H."/>
            <person name="Alamgir A."/>
            <person name="Owens N."/>
            <person name="Weber N.D."/>
            <person name="Virtaneva K."/>
            <person name="Barbian K."/>
            <person name="Babar A."/>
            <person name="Rosenke K."/>
        </authorList>
    </citation>
    <scope>NUCLEOTIDE SEQUENCE [LARGE SCALE GENOMIC DNA]</scope>
    <source>
        <strain evidence="2">S5</strain>
        <strain evidence="5">S5(T) (JCM 30642 \VKM B-2941)</strain>
    </source>
</reference>
<dbReference type="STRING" id="1673428.CPM_0637"/>
<dbReference type="EMBL" id="LT671858">
    <property type="protein sequence ID" value="SIM50842.1"/>
    <property type="molecule type" value="Genomic_DNA"/>
</dbReference>
<proteinExistence type="predicted"/>
<reference evidence="4" key="2">
    <citation type="submission" date="2016-06" db="EMBL/GenBank/DDBJ databases">
        <authorList>
            <person name="Toshchakov V.S."/>
        </authorList>
    </citation>
    <scope>NUCLEOTIDE SEQUENCE [LARGE SCALE GENOMIC DNA]</scope>
    <source>
        <strain>PM4 (JCM 30641</strain>
        <strain evidence="4">\VKM B-2940)</strain>
    </source>
</reference>
<sequence>MEAIDEKIQNLQNQVDYEKMMPISNCASLARMEIELATLYNRKGEKDKANQLLEDAKNALTDPMCPESRDKRRVLNQLSFIMGGTSGAALQNPYMQVRTSIPIYIRFMGLIILMLGYAVLYILGYFGYITNDILFNILVFVVFIVSLIAGSVIQRMYVRKARSR</sequence>